<evidence type="ECO:0000313" key="10">
    <source>
        <dbReference type="RefSeq" id="XP_064074163.1"/>
    </source>
</evidence>
<dbReference type="OrthoDB" id="7287770at2759"/>
<dbReference type="RefSeq" id="XP_064074162.1">
    <property type="nucleotide sequence ID" value="XM_064218092.1"/>
</dbReference>
<evidence type="ECO:0000313" key="9">
    <source>
        <dbReference type="RefSeq" id="XP_064074162.1"/>
    </source>
</evidence>
<evidence type="ECO:0000313" key="7">
    <source>
        <dbReference type="RefSeq" id="XP_026497473.1"/>
    </source>
</evidence>
<keyword evidence="2" id="KW-0732">Signal</keyword>
<dbReference type="RefSeq" id="XP_026497472.1">
    <property type="nucleotide sequence ID" value="XM_026641687.1"/>
</dbReference>
<proteinExistence type="predicted"/>
<reference evidence="4 5" key="1">
    <citation type="submission" date="2025-04" db="UniProtKB">
        <authorList>
            <consortium name="RefSeq"/>
        </authorList>
    </citation>
    <scope>IDENTIFICATION</scope>
    <source>
        <tissue evidence="4 5">Thorax</tissue>
        <tissue evidence="8 9">Whole body</tissue>
    </source>
</reference>
<evidence type="ECO:0000256" key="2">
    <source>
        <dbReference type="SAM" id="SignalP"/>
    </source>
</evidence>
<evidence type="ECO:0000313" key="6">
    <source>
        <dbReference type="RefSeq" id="XP_026497472.1"/>
    </source>
</evidence>
<dbReference type="RefSeq" id="XP_026497471.1">
    <property type="nucleotide sequence ID" value="XM_026641686.1"/>
</dbReference>
<evidence type="ECO:0000313" key="4">
    <source>
        <dbReference type="RefSeq" id="XP_026497469.1"/>
    </source>
</evidence>
<dbReference type="OMA" id="ISPRRCH"/>
<feature type="region of interest" description="Disordered" evidence="1">
    <location>
        <begin position="192"/>
        <end position="224"/>
    </location>
</feature>
<keyword evidence="3" id="KW-1185">Reference proteome</keyword>
<dbReference type="RefSeq" id="XP_064074164.1">
    <property type="nucleotide sequence ID" value="XM_064218094.1"/>
</dbReference>
<evidence type="ECO:0000313" key="8">
    <source>
        <dbReference type="RefSeq" id="XP_064074161.1"/>
    </source>
</evidence>
<accession>A0A8B8IM03</accession>
<evidence type="ECO:0000313" key="5">
    <source>
        <dbReference type="RefSeq" id="XP_026497471.1"/>
    </source>
</evidence>
<sequence>MCSLLWILSIFAIFVADVRTGALQQKDLSPRRCHHCAHKARCELDSSPVVCPAGQPLCATVASAPNFTSTLTCATASESPCSLIYNSKLALEMTCICNDHLCNAPYSSQFRNELLNFSTQIPANTSTELTETFLKSSFFANVTKMELYETITIVRDAEEKKTTLFSAQSTTVGLISIGAAEDVPPRAEALKHEATVPPDDDEDEVEGSGNFEETKSQAAAPAAPSSYLPAEENKVAPVFINTYLLALTIFYRHAIW</sequence>
<dbReference type="RefSeq" id="XP_064074161.1">
    <property type="nucleotide sequence ID" value="XM_064218091.1"/>
</dbReference>
<dbReference type="AlphaFoldDB" id="A0A8B8IM03"/>
<evidence type="ECO:0000313" key="3">
    <source>
        <dbReference type="Proteomes" id="UP001652626"/>
    </source>
</evidence>
<evidence type="ECO:0000313" key="11">
    <source>
        <dbReference type="RefSeq" id="XP_064074164.1"/>
    </source>
</evidence>
<feature type="chain" id="PRO_5044666723" evidence="2">
    <location>
        <begin position="21"/>
        <end position="256"/>
    </location>
</feature>
<gene>
    <name evidence="4 5 6 7 8 9 10 11" type="primary">LOC113401680</name>
</gene>
<organism evidence="3 6">
    <name type="scientific">Vanessa tameamea</name>
    <name type="common">Kamehameha butterfly</name>
    <dbReference type="NCBI Taxonomy" id="334116"/>
    <lineage>
        <taxon>Eukaryota</taxon>
        <taxon>Metazoa</taxon>
        <taxon>Ecdysozoa</taxon>
        <taxon>Arthropoda</taxon>
        <taxon>Hexapoda</taxon>
        <taxon>Insecta</taxon>
        <taxon>Pterygota</taxon>
        <taxon>Neoptera</taxon>
        <taxon>Endopterygota</taxon>
        <taxon>Lepidoptera</taxon>
        <taxon>Glossata</taxon>
        <taxon>Ditrysia</taxon>
        <taxon>Papilionoidea</taxon>
        <taxon>Nymphalidae</taxon>
        <taxon>Nymphalinae</taxon>
        <taxon>Vanessa</taxon>
    </lineage>
</organism>
<protein>
    <submittedName>
        <fullName evidence="4 5">Uncharacterized protein LOC113401680</fullName>
    </submittedName>
</protein>
<dbReference type="Proteomes" id="UP001652626">
    <property type="component" value="Chromosome 20"/>
</dbReference>
<feature type="signal peptide" evidence="2">
    <location>
        <begin position="1"/>
        <end position="20"/>
    </location>
</feature>
<dbReference type="GeneID" id="113401680"/>
<dbReference type="RefSeq" id="XP_026497473.1">
    <property type="nucleotide sequence ID" value="XM_026641688.1"/>
</dbReference>
<dbReference type="RefSeq" id="XP_026497469.1">
    <property type="nucleotide sequence ID" value="XM_026641684.1"/>
</dbReference>
<name>A0A8B8IM03_VANTA</name>
<dbReference type="RefSeq" id="XP_064074163.1">
    <property type="nucleotide sequence ID" value="XM_064218093.1"/>
</dbReference>
<evidence type="ECO:0000256" key="1">
    <source>
        <dbReference type="SAM" id="MobiDB-lite"/>
    </source>
</evidence>